<keyword evidence="1" id="KW-0328">Glycosyltransferase</keyword>
<evidence type="ECO:0000259" key="3">
    <source>
        <dbReference type="Pfam" id="PF00535"/>
    </source>
</evidence>
<reference evidence="4 8" key="2">
    <citation type="submission" date="2020-02" db="EMBL/GenBank/DDBJ databases">
        <title>Whole-genome sequencing and comparative analysis of the genomes of Bacteroides thetaiotaomicron and Escherichia coli isolated from a healthy resident in Vietnam.</title>
        <authorList>
            <person name="Mohsin M."/>
            <person name="Tanaka K."/>
            <person name="Kawahara R."/>
            <person name="Kondo S."/>
            <person name="Noguchi H."/>
            <person name="Motooka D."/>
            <person name="Nakamura S."/>
            <person name="Khong D.T."/>
            <person name="Nguyen T.N."/>
            <person name="Tran H.T."/>
            <person name="Yamamoto Y."/>
        </authorList>
    </citation>
    <scope>NUCLEOTIDE SEQUENCE [LARGE SCALE GENOMIC DNA]</scope>
    <source>
        <strain evidence="4 8">F9-2</strain>
    </source>
</reference>
<dbReference type="PANTHER" id="PTHR22916">
    <property type="entry name" value="GLYCOSYLTRANSFERASE"/>
    <property type="match status" value="1"/>
</dbReference>
<dbReference type="Pfam" id="PF00535">
    <property type="entry name" value="Glycos_transf_2"/>
    <property type="match status" value="1"/>
</dbReference>
<evidence type="ECO:0000313" key="4">
    <source>
        <dbReference type="EMBL" id="BCA51057.1"/>
    </source>
</evidence>
<name>A0A415LT37_BACT4</name>
<dbReference type="GO" id="GO:0016758">
    <property type="term" value="F:hexosyltransferase activity"/>
    <property type="evidence" value="ECO:0007669"/>
    <property type="project" value="UniProtKB-ARBA"/>
</dbReference>
<keyword evidence="2 5" id="KW-0808">Transferase</keyword>
<dbReference type="SUPFAM" id="SSF53448">
    <property type="entry name" value="Nucleotide-diphospho-sugar transferases"/>
    <property type="match status" value="1"/>
</dbReference>
<dbReference type="Proteomes" id="UP000500882">
    <property type="component" value="Chromosome"/>
</dbReference>
<dbReference type="InterPro" id="IPR029044">
    <property type="entry name" value="Nucleotide-diphossugar_trans"/>
</dbReference>
<dbReference type="Gene3D" id="3.90.550.10">
    <property type="entry name" value="Spore Coat Polysaccharide Biosynthesis Protein SpsA, Chain A"/>
    <property type="match status" value="1"/>
</dbReference>
<evidence type="ECO:0000313" key="7">
    <source>
        <dbReference type="Proteomes" id="UP000283616"/>
    </source>
</evidence>
<dbReference type="Proteomes" id="UP001162960">
    <property type="component" value="Chromosome"/>
</dbReference>
<evidence type="ECO:0000256" key="2">
    <source>
        <dbReference type="ARBA" id="ARBA00022679"/>
    </source>
</evidence>
<feature type="domain" description="Glycosyltransferase 2-like" evidence="3">
    <location>
        <begin position="6"/>
        <end position="134"/>
    </location>
</feature>
<evidence type="ECO:0000256" key="1">
    <source>
        <dbReference type="ARBA" id="ARBA00022676"/>
    </source>
</evidence>
<evidence type="ECO:0000313" key="5">
    <source>
        <dbReference type="EMBL" id="RHL52121.1"/>
    </source>
</evidence>
<reference evidence="6" key="3">
    <citation type="submission" date="2021-06" db="EMBL/GenBank/DDBJ databases">
        <title>Interrogation of the integrated mobile genetic elements in gut-associated Bacteroides with a consensus prediction approach.</title>
        <authorList>
            <person name="Campbell D.E."/>
            <person name="Leigh J.R."/>
            <person name="Kim T."/>
            <person name="England W."/>
            <person name="Whitaker R.J."/>
            <person name="Degnan P.H."/>
        </authorList>
    </citation>
    <scope>NUCLEOTIDE SEQUENCE</scope>
    <source>
        <strain evidence="6">VPI-3443</strain>
    </source>
</reference>
<evidence type="ECO:0000313" key="8">
    <source>
        <dbReference type="Proteomes" id="UP000500882"/>
    </source>
</evidence>
<accession>A0A415LT37</accession>
<organism evidence="5 7">
    <name type="scientific">Bacteroides thetaiotaomicron</name>
    <dbReference type="NCBI Taxonomy" id="818"/>
    <lineage>
        <taxon>Bacteria</taxon>
        <taxon>Pseudomonadati</taxon>
        <taxon>Bacteroidota</taxon>
        <taxon>Bacteroidia</taxon>
        <taxon>Bacteroidales</taxon>
        <taxon>Bacteroidaceae</taxon>
        <taxon>Bacteroides</taxon>
    </lineage>
</organism>
<dbReference type="PANTHER" id="PTHR22916:SF51">
    <property type="entry name" value="GLYCOSYLTRANSFERASE EPSH-RELATED"/>
    <property type="match status" value="1"/>
</dbReference>
<dbReference type="CDD" id="cd00761">
    <property type="entry name" value="Glyco_tranf_GTA_type"/>
    <property type="match status" value="1"/>
</dbReference>
<dbReference type="InterPro" id="IPR001173">
    <property type="entry name" value="Glyco_trans_2-like"/>
</dbReference>
<evidence type="ECO:0000313" key="6">
    <source>
        <dbReference type="EMBL" id="UYU92707.1"/>
    </source>
</evidence>
<gene>
    <name evidence="4" type="ORF">BatF92_29990</name>
    <name evidence="5" type="ORF">DW011_25785</name>
    <name evidence="6" type="ORF">KQP74_08750</name>
</gene>
<dbReference type="EMBL" id="AP022660">
    <property type="protein sequence ID" value="BCA51057.1"/>
    <property type="molecule type" value="Genomic_DNA"/>
</dbReference>
<protein>
    <submittedName>
        <fullName evidence="4">Glycosyl transferase</fullName>
    </submittedName>
    <submittedName>
        <fullName evidence="5 6">Glycosyltransferase</fullName>
    </submittedName>
</protein>
<dbReference type="Proteomes" id="UP000283616">
    <property type="component" value="Unassembled WGS sequence"/>
</dbReference>
<dbReference type="AlphaFoldDB" id="A0A415LT37"/>
<dbReference type="EMBL" id="CP083685">
    <property type="protein sequence ID" value="UYU92707.1"/>
    <property type="molecule type" value="Genomic_DNA"/>
</dbReference>
<sequence length="329" mass="37986">MDILVSVIVPVYNVAPFLRKCIDYIIVQSFADFELLLIDDGSQDESANICDEYALKDDRIRVIHQVNAGVTAARRRGVEAARGNWLCFVDGDDMLPKNALWDLYNNSSAGVDIVIGSQFYMVDEQGKKIREICGQSSLGDWNNIDFLKALLEGKTPLSVCGKLYCRDLFDSSVLDLPKSIPYGEDYIMNVRLAVKVRKVRAIDKHVYNYVQHGNSCMHTFQNTWEYAKQMNKFLLQPINSHGLEETCKKSLFYARIHMLLEVLNDNDPGLSKEDPFFMEIKEYAKTINLSLREWLVLKMVACPFRLRYLIIETVRKLNRLFRNLLLRYN</sequence>
<dbReference type="RefSeq" id="WP_117578971.1">
    <property type="nucleotide sequence ID" value="NZ_AP022660.1"/>
</dbReference>
<reference evidence="5 7" key="1">
    <citation type="submission" date="2018-08" db="EMBL/GenBank/DDBJ databases">
        <title>A genome reference for cultivated species of the human gut microbiota.</title>
        <authorList>
            <person name="Zou Y."/>
            <person name="Xue W."/>
            <person name="Luo G."/>
        </authorList>
    </citation>
    <scope>NUCLEOTIDE SEQUENCE [LARGE SCALE GENOMIC DNA]</scope>
    <source>
        <strain evidence="5 7">AF37-12</strain>
    </source>
</reference>
<dbReference type="EMBL" id="QROV01000062">
    <property type="protein sequence ID" value="RHL52121.1"/>
    <property type="molecule type" value="Genomic_DNA"/>
</dbReference>
<proteinExistence type="predicted"/>